<proteinExistence type="predicted"/>
<evidence type="ECO:0000256" key="2">
    <source>
        <dbReference type="ARBA" id="ARBA00022963"/>
    </source>
</evidence>
<keyword evidence="7" id="KW-1185">Reference proteome</keyword>
<feature type="short sequence motif" description="DGA/G" evidence="4">
    <location>
        <begin position="154"/>
        <end position="156"/>
    </location>
</feature>
<evidence type="ECO:0000256" key="3">
    <source>
        <dbReference type="ARBA" id="ARBA00023098"/>
    </source>
</evidence>
<dbReference type="EMBL" id="MASU01000036">
    <property type="protein sequence ID" value="PXY16700.1"/>
    <property type="molecule type" value="Genomic_DNA"/>
</dbReference>
<evidence type="ECO:0000313" key="6">
    <source>
        <dbReference type="EMBL" id="PXY16700.1"/>
    </source>
</evidence>
<dbReference type="SUPFAM" id="SSF52151">
    <property type="entry name" value="FabD/lysophospholipase-like"/>
    <property type="match status" value="1"/>
</dbReference>
<evidence type="ECO:0000256" key="4">
    <source>
        <dbReference type="PROSITE-ProRule" id="PRU01161"/>
    </source>
</evidence>
<dbReference type="InterPro" id="IPR016035">
    <property type="entry name" value="Acyl_Trfase/lysoPLipase"/>
</dbReference>
<dbReference type="InterPro" id="IPR050301">
    <property type="entry name" value="NTE"/>
</dbReference>
<dbReference type="Proteomes" id="UP000247892">
    <property type="component" value="Unassembled WGS sequence"/>
</dbReference>
<protein>
    <recommendedName>
        <fullName evidence="5">PNPLA domain-containing protein</fullName>
    </recommendedName>
</protein>
<name>A0A318LX53_9PSEU</name>
<dbReference type="PANTHER" id="PTHR14226">
    <property type="entry name" value="NEUROPATHY TARGET ESTERASE/SWISS CHEESE D.MELANOGASTER"/>
    <property type="match status" value="1"/>
</dbReference>
<organism evidence="6 7">
    <name type="scientific">Prauserella flavalba</name>
    <dbReference type="NCBI Taxonomy" id="1477506"/>
    <lineage>
        <taxon>Bacteria</taxon>
        <taxon>Bacillati</taxon>
        <taxon>Actinomycetota</taxon>
        <taxon>Actinomycetes</taxon>
        <taxon>Pseudonocardiales</taxon>
        <taxon>Pseudonocardiaceae</taxon>
        <taxon>Prauserella</taxon>
    </lineage>
</organism>
<feature type="active site" description="Proton acceptor" evidence="4">
    <location>
        <position position="154"/>
    </location>
</feature>
<dbReference type="InterPro" id="IPR002641">
    <property type="entry name" value="PNPLA_dom"/>
</dbReference>
<dbReference type="OrthoDB" id="4080114at2"/>
<evidence type="ECO:0000256" key="1">
    <source>
        <dbReference type="ARBA" id="ARBA00022801"/>
    </source>
</evidence>
<comment type="caution">
    <text evidence="6">The sequence shown here is derived from an EMBL/GenBank/DDBJ whole genome shotgun (WGS) entry which is preliminary data.</text>
</comment>
<accession>A0A318LX53</accession>
<feature type="active site" description="Nucleophile" evidence="4">
    <location>
        <position position="41"/>
    </location>
</feature>
<feature type="short sequence motif" description="GXSXG" evidence="4">
    <location>
        <begin position="39"/>
        <end position="43"/>
    </location>
</feature>
<comment type="caution">
    <text evidence="4">Lacks conserved residue(s) required for the propagation of feature annotation.</text>
</comment>
<evidence type="ECO:0000313" key="7">
    <source>
        <dbReference type="Proteomes" id="UP000247892"/>
    </source>
</evidence>
<dbReference type="RefSeq" id="WP_110344175.1">
    <property type="nucleotide sequence ID" value="NZ_MASU01000036.1"/>
</dbReference>
<gene>
    <name evidence="6" type="ORF">BA062_38545</name>
</gene>
<keyword evidence="1 4" id="KW-0378">Hydrolase</keyword>
<dbReference type="PANTHER" id="PTHR14226:SF76">
    <property type="entry name" value="NTE FAMILY PROTEIN RSSA"/>
    <property type="match status" value="1"/>
</dbReference>
<reference evidence="6 7" key="1">
    <citation type="submission" date="2016-07" db="EMBL/GenBank/DDBJ databases">
        <title>Draft genome sequence of Prauserella sp. YIM 121212, isolated from alkaline soil.</title>
        <authorList>
            <person name="Ruckert C."/>
            <person name="Albersmeier A."/>
            <person name="Jiang C.-L."/>
            <person name="Jiang Y."/>
            <person name="Kalinowski J."/>
            <person name="Schneider O."/>
            <person name="Winkler A."/>
            <person name="Zotchev S.B."/>
        </authorList>
    </citation>
    <scope>NUCLEOTIDE SEQUENCE [LARGE SCALE GENOMIC DNA]</scope>
    <source>
        <strain evidence="6 7">YIM 121212</strain>
    </source>
</reference>
<evidence type="ECO:0000259" key="5">
    <source>
        <dbReference type="PROSITE" id="PS51635"/>
    </source>
</evidence>
<dbReference type="AlphaFoldDB" id="A0A318LX53"/>
<sequence>MPTPRVGLALGGGAALGAAHIGVLHALAERGIEPRIVTGTSAGALVGAAFAAGLPLDLIEERVRVAGWATFGKFTLTPRLALLDSSVLSVSVGVLGPEPRIEHLPRRFGAVATDLRTRSAVVLTNGPLDLALRASIAVPGLFPPVSWNGRLLVDGALADNLPITPARDLGADLVIAVRLRPGWQWPGTGRVTAATVAAARDDTGILVVEPDLRRYSPWSRTDVPHIIDAGRRAADTALARFAWEIGDQDQAS</sequence>
<keyword evidence="3 4" id="KW-0443">Lipid metabolism</keyword>
<dbReference type="GO" id="GO:0016787">
    <property type="term" value="F:hydrolase activity"/>
    <property type="evidence" value="ECO:0007669"/>
    <property type="project" value="UniProtKB-UniRule"/>
</dbReference>
<feature type="domain" description="PNPLA" evidence="5">
    <location>
        <begin position="8"/>
        <end position="167"/>
    </location>
</feature>
<dbReference type="PROSITE" id="PS51635">
    <property type="entry name" value="PNPLA"/>
    <property type="match status" value="1"/>
</dbReference>
<keyword evidence="2 4" id="KW-0442">Lipid degradation</keyword>
<dbReference type="Pfam" id="PF01734">
    <property type="entry name" value="Patatin"/>
    <property type="match status" value="1"/>
</dbReference>
<dbReference type="GO" id="GO:0016042">
    <property type="term" value="P:lipid catabolic process"/>
    <property type="evidence" value="ECO:0007669"/>
    <property type="project" value="UniProtKB-UniRule"/>
</dbReference>
<dbReference type="Gene3D" id="3.40.1090.10">
    <property type="entry name" value="Cytosolic phospholipase A2 catalytic domain"/>
    <property type="match status" value="2"/>
</dbReference>